<evidence type="ECO:0000313" key="2">
    <source>
        <dbReference type="EMBL" id="KAG5177074.1"/>
    </source>
</evidence>
<comment type="caution">
    <text evidence="2">The sequence shown here is derived from an EMBL/GenBank/DDBJ whole genome shotgun (WGS) entry which is preliminary data.</text>
</comment>
<keyword evidence="1" id="KW-0812">Transmembrane</keyword>
<feature type="transmembrane region" description="Helical" evidence="1">
    <location>
        <begin position="6"/>
        <end position="32"/>
    </location>
</feature>
<evidence type="ECO:0000256" key="1">
    <source>
        <dbReference type="SAM" id="Phobius"/>
    </source>
</evidence>
<accession>A0A835YKR9</accession>
<dbReference type="EMBL" id="JAFCMP010000530">
    <property type="protein sequence ID" value="KAG5177074.1"/>
    <property type="molecule type" value="Genomic_DNA"/>
</dbReference>
<reference evidence="2" key="1">
    <citation type="submission" date="2021-02" db="EMBL/GenBank/DDBJ databases">
        <title>First Annotated Genome of the Yellow-green Alga Tribonema minus.</title>
        <authorList>
            <person name="Mahan K.M."/>
        </authorList>
    </citation>
    <scope>NUCLEOTIDE SEQUENCE</scope>
    <source>
        <strain evidence="2">UTEX B ZZ1240</strain>
    </source>
</reference>
<protein>
    <submittedName>
        <fullName evidence="2">Uncharacterized protein</fullName>
    </submittedName>
</protein>
<name>A0A835YKR9_9STRA</name>
<dbReference type="Proteomes" id="UP000664859">
    <property type="component" value="Unassembled WGS sequence"/>
</dbReference>
<feature type="transmembrane region" description="Helical" evidence="1">
    <location>
        <begin position="106"/>
        <end position="125"/>
    </location>
</feature>
<evidence type="ECO:0000313" key="3">
    <source>
        <dbReference type="Proteomes" id="UP000664859"/>
    </source>
</evidence>
<organism evidence="2 3">
    <name type="scientific">Tribonema minus</name>
    <dbReference type="NCBI Taxonomy" id="303371"/>
    <lineage>
        <taxon>Eukaryota</taxon>
        <taxon>Sar</taxon>
        <taxon>Stramenopiles</taxon>
        <taxon>Ochrophyta</taxon>
        <taxon>PX clade</taxon>
        <taxon>Xanthophyceae</taxon>
        <taxon>Tribonematales</taxon>
        <taxon>Tribonemataceae</taxon>
        <taxon>Tribonema</taxon>
    </lineage>
</organism>
<proteinExistence type="predicted"/>
<keyword evidence="1" id="KW-0472">Membrane</keyword>
<keyword evidence="3" id="KW-1185">Reference proteome</keyword>
<sequence length="171" mass="18559">MAWSAALPAVLAINPVGLILAILVCVIVELISGIAHAMAGRRTQAEVTYSEDVALLKVEIVKTNYPEKFVENSKLQRQLIKVEKELERLRGERAARRTKVQRWTRWLRLAAYGALVAAHWGQTAIRFTPAYVTPLGAVAGGPLQGTPQGGVSIAGVVVLFWWGLGGRFGSS</sequence>
<keyword evidence="1" id="KW-1133">Transmembrane helix</keyword>
<gene>
    <name evidence="2" type="ORF">JKP88DRAFT_333776</name>
</gene>
<feature type="transmembrane region" description="Helical" evidence="1">
    <location>
        <begin position="145"/>
        <end position="164"/>
    </location>
</feature>
<dbReference type="AlphaFoldDB" id="A0A835YKR9"/>